<evidence type="ECO:0000313" key="4">
    <source>
        <dbReference type="WBParaSite" id="TCLT_0000545401-mRNA-1"/>
    </source>
</evidence>
<dbReference type="EMBL" id="UYYF01004340">
    <property type="protein sequence ID" value="VDN02693.1"/>
    <property type="molecule type" value="Genomic_DNA"/>
</dbReference>
<proteinExistence type="predicted"/>
<dbReference type="Proteomes" id="UP000276776">
    <property type="component" value="Unassembled WGS sequence"/>
</dbReference>
<keyword evidence="3" id="KW-1185">Reference proteome</keyword>
<dbReference type="OMA" id="CGVEECS"/>
<accession>A0A0N5CYD5</accession>
<evidence type="ECO:0000313" key="2">
    <source>
        <dbReference type="EMBL" id="VDN02693.1"/>
    </source>
</evidence>
<dbReference type="InterPro" id="IPR000626">
    <property type="entry name" value="Ubiquitin-like_dom"/>
</dbReference>
<dbReference type="OrthoDB" id="1431934at2759"/>
<protein>
    <submittedName>
        <fullName evidence="4">Ubiquitin-like domain-containing protein</fullName>
    </submittedName>
</protein>
<dbReference type="AlphaFoldDB" id="A0A0N5CYD5"/>
<gene>
    <name evidence="2" type="ORF">TCLT_LOCUS5443</name>
</gene>
<organism evidence="4">
    <name type="scientific">Thelazia callipaeda</name>
    <name type="common">Oriental eyeworm</name>
    <name type="synonym">Parasitic nematode</name>
    <dbReference type="NCBI Taxonomy" id="103827"/>
    <lineage>
        <taxon>Eukaryota</taxon>
        <taxon>Metazoa</taxon>
        <taxon>Ecdysozoa</taxon>
        <taxon>Nematoda</taxon>
        <taxon>Chromadorea</taxon>
        <taxon>Rhabditida</taxon>
        <taxon>Spirurina</taxon>
        <taxon>Spiruromorpha</taxon>
        <taxon>Thelazioidea</taxon>
        <taxon>Thelaziidae</taxon>
        <taxon>Thelazia</taxon>
    </lineage>
</organism>
<dbReference type="Gene3D" id="3.10.20.90">
    <property type="entry name" value="Phosphatidylinositol 3-kinase Catalytic Subunit, Chain A, domain 1"/>
    <property type="match status" value="1"/>
</dbReference>
<dbReference type="SUPFAM" id="SSF54236">
    <property type="entry name" value="Ubiquitin-like"/>
    <property type="match status" value="1"/>
</dbReference>
<evidence type="ECO:0000259" key="1">
    <source>
        <dbReference type="PROSITE" id="PS50053"/>
    </source>
</evidence>
<dbReference type="CDD" id="cd17039">
    <property type="entry name" value="Ubl_ubiquitin_like"/>
    <property type="match status" value="1"/>
</dbReference>
<reference evidence="4" key="1">
    <citation type="submission" date="2017-02" db="UniProtKB">
        <authorList>
            <consortium name="WormBaseParasite"/>
        </authorList>
    </citation>
    <scope>IDENTIFICATION</scope>
</reference>
<dbReference type="InterPro" id="IPR029071">
    <property type="entry name" value="Ubiquitin-like_domsf"/>
</dbReference>
<dbReference type="SMART" id="SM00213">
    <property type="entry name" value="UBQ"/>
    <property type="match status" value="1"/>
</dbReference>
<dbReference type="Pfam" id="PF00240">
    <property type="entry name" value="ubiquitin"/>
    <property type="match status" value="1"/>
</dbReference>
<evidence type="ECO:0000313" key="3">
    <source>
        <dbReference type="Proteomes" id="UP000276776"/>
    </source>
</evidence>
<dbReference type="WBParaSite" id="TCLT_0000545401-mRNA-1">
    <property type="protein sequence ID" value="TCLT_0000545401-mRNA-1"/>
    <property type="gene ID" value="TCLT_0000545401"/>
</dbReference>
<reference evidence="2 3" key="2">
    <citation type="submission" date="2018-11" db="EMBL/GenBank/DDBJ databases">
        <authorList>
            <consortium name="Pathogen Informatics"/>
        </authorList>
    </citation>
    <scope>NUCLEOTIDE SEQUENCE [LARGE SCALE GENOMIC DNA]</scope>
</reference>
<name>A0A0N5CYD5_THECL</name>
<dbReference type="PROSITE" id="PS50053">
    <property type="entry name" value="UBIQUITIN_2"/>
    <property type="match status" value="1"/>
</dbReference>
<sequence>MLVFVKDNRGVTLSMDLSSKEKVEHLLKLLTREEGILELNNFDNLVLIFKGKKLNPQSTLSECGVEECSVITVTSDDHNEQ</sequence>
<feature type="domain" description="Ubiquitin-like" evidence="1">
    <location>
        <begin position="1"/>
        <end position="73"/>
    </location>
</feature>